<reference evidence="1 2" key="1">
    <citation type="journal article" date="2008" name="J. Bacteriol.">
        <title>Insights into plant cell wall degradation from the genome sequence of the soil bacterium Cellvibrio japonicus.</title>
        <authorList>
            <person name="Deboy R.T."/>
            <person name="Mongodin E.F."/>
            <person name="Fouts D.E."/>
            <person name="Tailford L.E."/>
            <person name="Khouri H."/>
            <person name="Emerson J.B."/>
            <person name="Mohamoud Y."/>
            <person name="Watkins K."/>
            <person name="Henrissat B."/>
            <person name="Gilbert H.J."/>
            <person name="Nelson K.E."/>
        </authorList>
    </citation>
    <scope>NUCLEOTIDE SEQUENCE [LARGE SCALE GENOMIC DNA]</scope>
    <source>
        <strain evidence="1 2">Ueda107</strain>
    </source>
</reference>
<name>B3PJ71_CELJU</name>
<dbReference type="Proteomes" id="UP000001036">
    <property type="component" value="Chromosome"/>
</dbReference>
<accession>B3PJ71</accession>
<proteinExistence type="predicted"/>
<sequence>MFLPMNGVTTMQDYVEDLLDITWDEFDDEIAEDYSEL</sequence>
<dbReference type="KEGG" id="cja:CJA_2181"/>
<evidence type="ECO:0000313" key="1">
    <source>
        <dbReference type="EMBL" id="ACE82743.1"/>
    </source>
</evidence>
<evidence type="ECO:0000313" key="2">
    <source>
        <dbReference type="Proteomes" id="UP000001036"/>
    </source>
</evidence>
<dbReference type="EMBL" id="CP000934">
    <property type="protein sequence ID" value="ACE82743.1"/>
    <property type="molecule type" value="Genomic_DNA"/>
</dbReference>
<organism evidence="1 2">
    <name type="scientific">Cellvibrio japonicus (strain Ueda107)</name>
    <name type="common">Pseudomonas fluorescens subsp. cellulosa</name>
    <dbReference type="NCBI Taxonomy" id="498211"/>
    <lineage>
        <taxon>Bacteria</taxon>
        <taxon>Pseudomonadati</taxon>
        <taxon>Pseudomonadota</taxon>
        <taxon>Gammaproteobacteria</taxon>
        <taxon>Cellvibrionales</taxon>
        <taxon>Cellvibrionaceae</taxon>
        <taxon>Cellvibrio</taxon>
    </lineage>
</organism>
<gene>
    <name evidence="1" type="ordered locus">CJA_2181</name>
</gene>
<protein>
    <submittedName>
        <fullName evidence="1">Uncharacterized protein</fullName>
    </submittedName>
</protein>
<dbReference type="HOGENOM" id="CLU_3341870_0_0_6"/>
<keyword evidence="2" id="KW-1185">Reference proteome</keyword>
<dbReference type="AlphaFoldDB" id="B3PJ71"/>